<dbReference type="SUPFAM" id="SSF49899">
    <property type="entry name" value="Concanavalin A-like lectins/glucanases"/>
    <property type="match status" value="1"/>
</dbReference>
<evidence type="ECO:0000313" key="2">
    <source>
        <dbReference type="Proteomes" id="UP000616201"/>
    </source>
</evidence>
<name>A0A928UWV0_9SPHI</name>
<dbReference type="Gene3D" id="3.40.720.10">
    <property type="entry name" value="Alkaline Phosphatase, subunit A"/>
    <property type="match status" value="1"/>
</dbReference>
<dbReference type="Pfam" id="PF01663">
    <property type="entry name" value="Phosphodiest"/>
    <property type="match status" value="1"/>
</dbReference>
<organism evidence="1 2">
    <name type="scientific">Sphingobacterium hungaricum</name>
    <dbReference type="NCBI Taxonomy" id="2082723"/>
    <lineage>
        <taxon>Bacteria</taxon>
        <taxon>Pseudomonadati</taxon>
        <taxon>Bacteroidota</taxon>
        <taxon>Sphingobacteriia</taxon>
        <taxon>Sphingobacteriales</taxon>
        <taxon>Sphingobacteriaceae</taxon>
        <taxon>Sphingobacterium</taxon>
    </lineage>
</organism>
<dbReference type="InterPro" id="IPR002591">
    <property type="entry name" value="Phosphodiest/P_Trfase"/>
</dbReference>
<comment type="caution">
    <text evidence="1">The sequence shown here is derived from an EMBL/GenBank/DDBJ whole genome shotgun (WGS) entry which is preliminary data.</text>
</comment>
<dbReference type="SUPFAM" id="SSF53649">
    <property type="entry name" value="Alkaline phosphatase-like"/>
    <property type="match status" value="1"/>
</dbReference>
<dbReference type="Gene3D" id="2.60.120.200">
    <property type="match status" value="1"/>
</dbReference>
<dbReference type="Pfam" id="PF13385">
    <property type="entry name" value="Laminin_G_3"/>
    <property type="match status" value="1"/>
</dbReference>
<gene>
    <name evidence="1" type="ORF">C4F49_03750</name>
</gene>
<protein>
    <recommendedName>
        <fullName evidence="3">Type I phosphodiesterase / nucleotide pyrophosphatase</fullName>
    </recommendedName>
</protein>
<dbReference type="AlphaFoldDB" id="A0A928UWV0"/>
<evidence type="ECO:0000313" key="1">
    <source>
        <dbReference type="EMBL" id="MBE8712790.1"/>
    </source>
</evidence>
<dbReference type="InterPro" id="IPR013320">
    <property type="entry name" value="ConA-like_dom_sf"/>
</dbReference>
<dbReference type="PROSITE" id="PS51257">
    <property type="entry name" value="PROKAR_LIPOPROTEIN"/>
    <property type="match status" value="1"/>
</dbReference>
<dbReference type="GO" id="GO:0004553">
    <property type="term" value="F:hydrolase activity, hydrolyzing O-glycosyl compounds"/>
    <property type="evidence" value="ECO:0007669"/>
    <property type="project" value="UniProtKB-ARBA"/>
</dbReference>
<evidence type="ECO:0008006" key="3">
    <source>
        <dbReference type="Google" id="ProtNLM"/>
    </source>
</evidence>
<dbReference type="GO" id="GO:0005975">
    <property type="term" value="P:carbohydrate metabolic process"/>
    <property type="evidence" value="ECO:0007669"/>
    <property type="project" value="UniProtKB-ARBA"/>
</dbReference>
<proteinExistence type="predicted"/>
<dbReference type="RefSeq" id="WP_196935928.1">
    <property type="nucleotide sequence ID" value="NZ_MU158698.1"/>
</dbReference>
<accession>A0A928UWV0</accession>
<reference evidence="1" key="1">
    <citation type="submission" date="2018-02" db="EMBL/GenBank/DDBJ databases">
        <authorList>
            <person name="Vasarhelyi B.M."/>
            <person name="Deshmukh S."/>
            <person name="Balint B."/>
            <person name="Kukolya J."/>
        </authorList>
    </citation>
    <scope>NUCLEOTIDE SEQUENCE</scope>
    <source>
        <strain evidence="1">KB22</strain>
    </source>
</reference>
<dbReference type="Proteomes" id="UP000616201">
    <property type="component" value="Unassembled WGS sequence"/>
</dbReference>
<keyword evidence="2" id="KW-1185">Reference proteome</keyword>
<dbReference type="InterPro" id="IPR017850">
    <property type="entry name" value="Alkaline_phosphatase_core_sf"/>
</dbReference>
<sequence length="590" mass="65550">MKKIFLGILTVGLITVGCTKYYSPEPYFEEYEQAQEGGIKNKVLIITVDGLVGSQIKAYKPTNIGKLMENAKYSYAAQADANTNDPASLVTLFTGYTSTQHKVLSESYLPDVNASNPHGENQYSPSVMYRIEERDNKKNTAAIMRNETFTNIMLGEADYSTIAKSDAEIKTETVNYLDKNNPDFLVIQFSDVQAAGIDGGFVLTNSKYKNAVDIVDGYIGEIKTALESRDNYNDENWLIIVCSAHGGDENGKFGGISSDEMNTFSLYYNKNFKPTELTAESMTSMYANGYFPGTYAHYDGGNARTFSEMGVRAQSPEGDVSDVFNPAQTGELTFEFKMKLREDNFWAGLSFTGGYRNYYNYLLGKDNSHGTDAGWHLFGLDMELQLRLQDGAKTENIQFARGTDGNWNHYTFVFKEAGTRTNIAVYVNGMLSKSADLNMPISAFKNKAPLTVGFNSSDTRMAFLNADLADVRVWNKALTAKQVEEIACKKTVEAANPLSGNLVAYYETFVDGNVWKNVANTSAPDLNVSGKPTYSVVSNYKPCTLAASEVFLQNIDLLPQVFYWLGMETSDDWKLAGSLFLNSFELEFIK</sequence>
<dbReference type="EMBL" id="PRDK01000003">
    <property type="protein sequence ID" value="MBE8712790.1"/>
    <property type="molecule type" value="Genomic_DNA"/>
</dbReference>